<protein>
    <recommendedName>
        <fullName evidence="9">C-C motif chemokine</fullName>
    </recommendedName>
</protein>
<dbReference type="InterPro" id="IPR001811">
    <property type="entry name" value="Chemokine_IL8-like_dom"/>
</dbReference>
<keyword evidence="10" id="KW-0472">Membrane</keyword>
<comment type="subcellular location">
    <subcellularLocation>
        <location evidence="1 9">Secreted</location>
    </subcellularLocation>
</comment>
<keyword evidence="10" id="KW-0812">Transmembrane</keyword>
<dbReference type="InParanoid" id="G5C9F5"/>
<gene>
    <name evidence="12" type="ORF">GW7_08965</name>
</gene>
<dbReference type="InterPro" id="IPR036048">
    <property type="entry name" value="Interleukin_8-like_sf"/>
</dbReference>
<dbReference type="Pfam" id="PF00048">
    <property type="entry name" value="IL8"/>
    <property type="match status" value="1"/>
</dbReference>
<evidence type="ECO:0000256" key="8">
    <source>
        <dbReference type="ARBA" id="ARBA00023198"/>
    </source>
</evidence>
<dbReference type="SMART" id="SM00199">
    <property type="entry name" value="SCY"/>
    <property type="match status" value="1"/>
</dbReference>
<dbReference type="AlphaFoldDB" id="G5C9F5"/>
<keyword evidence="6 9" id="KW-0732">Signal</keyword>
<dbReference type="FunCoup" id="G5C9F5">
    <property type="interactions" value="681"/>
</dbReference>
<dbReference type="InterPro" id="IPR039809">
    <property type="entry name" value="Chemokine_b/g/d"/>
</dbReference>
<dbReference type="Bgee" id="ENSHGLG00000002508">
    <property type="expression patterns" value="Expressed in zone of skin and 1 other cell type or tissue"/>
</dbReference>
<dbReference type="OMA" id="EYSKGWT"/>
<name>G5C9F5_HETGA</name>
<evidence type="ECO:0000256" key="1">
    <source>
        <dbReference type="ARBA" id="ARBA00004613"/>
    </source>
</evidence>
<reference evidence="12 13" key="1">
    <citation type="journal article" date="2011" name="Nature">
        <title>Genome sequencing reveals insights into physiology and longevity of the naked mole rat.</title>
        <authorList>
            <person name="Kim E.B."/>
            <person name="Fang X."/>
            <person name="Fushan A.A."/>
            <person name="Huang Z."/>
            <person name="Lobanov A.V."/>
            <person name="Han L."/>
            <person name="Marino S.M."/>
            <person name="Sun X."/>
            <person name="Turanov A.A."/>
            <person name="Yang P."/>
            <person name="Yim S.H."/>
            <person name="Zhao X."/>
            <person name="Kasaikina M.V."/>
            <person name="Stoletzki N."/>
            <person name="Peng C."/>
            <person name="Polak P."/>
            <person name="Xiong Z."/>
            <person name="Kiezun A."/>
            <person name="Zhu Y."/>
            <person name="Chen Y."/>
            <person name="Kryukov G.V."/>
            <person name="Zhang Q."/>
            <person name="Peshkin L."/>
            <person name="Yang L."/>
            <person name="Bronson R.T."/>
            <person name="Buffenstein R."/>
            <person name="Wang B."/>
            <person name="Han C."/>
            <person name="Li Q."/>
            <person name="Chen L."/>
            <person name="Zhao W."/>
            <person name="Sunyaev S.R."/>
            <person name="Park T.J."/>
            <person name="Zhang G."/>
            <person name="Wang J."/>
            <person name="Gladyshev V.N."/>
        </authorList>
    </citation>
    <scope>NUCLEOTIDE SEQUENCE [LARGE SCALE GENOMIC DNA]</scope>
</reference>
<keyword evidence="10" id="KW-1133">Transmembrane helix</keyword>
<evidence type="ECO:0000256" key="4">
    <source>
        <dbReference type="ARBA" id="ARBA00022514"/>
    </source>
</evidence>
<dbReference type="GO" id="GO:0005615">
    <property type="term" value="C:extracellular space"/>
    <property type="evidence" value="ECO:0007669"/>
    <property type="project" value="UniProtKB-KW"/>
</dbReference>
<evidence type="ECO:0000259" key="11">
    <source>
        <dbReference type="SMART" id="SM00199"/>
    </source>
</evidence>
<evidence type="ECO:0000256" key="3">
    <source>
        <dbReference type="ARBA" id="ARBA00022500"/>
    </source>
</evidence>
<dbReference type="PROSITE" id="PS00472">
    <property type="entry name" value="SMALL_CYTOKINES_CC"/>
    <property type="match status" value="1"/>
</dbReference>
<keyword evidence="7" id="KW-1015">Disulfide bond</keyword>
<organism evidence="12 13">
    <name type="scientific">Heterocephalus glaber</name>
    <name type="common">Naked mole rat</name>
    <dbReference type="NCBI Taxonomy" id="10181"/>
    <lineage>
        <taxon>Eukaryota</taxon>
        <taxon>Metazoa</taxon>
        <taxon>Chordata</taxon>
        <taxon>Craniata</taxon>
        <taxon>Vertebrata</taxon>
        <taxon>Euteleostomi</taxon>
        <taxon>Mammalia</taxon>
        <taxon>Eutheria</taxon>
        <taxon>Euarchontoglires</taxon>
        <taxon>Glires</taxon>
        <taxon>Rodentia</taxon>
        <taxon>Hystricomorpha</taxon>
        <taxon>Bathyergidae</taxon>
        <taxon>Heterocephalus</taxon>
    </lineage>
</organism>
<evidence type="ECO:0000256" key="10">
    <source>
        <dbReference type="SAM" id="Phobius"/>
    </source>
</evidence>
<dbReference type="PANTHER" id="PTHR12015:SF108">
    <property type="entry name" value="C-C MOTIF CHEMOKINE 20"/>
    <property type="match status" value="1"/>
</dbReference>
<proteinExistence type="inferred from homology"/>
<sequence>MMCSSKTLFLAALMSVLLLHLSSKSEASSFDCCLKYTQHVIPTSFIVGFTQQLANEACDINAIIFHTKRRLSVCANPKQNWVKKAVRILRYGSLTGIERQVLRAGFTGSLGLFSLRAEELLKPTFGLHHKNRMYFSTYRLPLSHFIHFFFLGCISFLYTFASHKLLASCCRNDSYRST</sequence>
<dbReference type="CDD" id="cd01119">
    <property type="entry name" value="Chemokine_CC_DCCL"/>
    <property type="match status" value="1"/>
</dbReference>
<feature type="signal peptide" evidence="9">
    <location>
        <begin position="1"/>
        <end position="27"/>
    </location>
</feature>
<evidence type="ECO:0000256" key="6">
    <source>
        <dbReference type="ARBA" id="ARBA00022729"/>
    </source>
</evidence>
<dbReference type="Proteomes" id="UP000006813">
    <property type="component" value="Unassembled WGS sequence"/>
</dbReference>
<keyword evidence="5 9" id="KW-0964">Secreted</keyword>
<dbReference type="InterPro" id="IPR000827">
    <property type="entry name" value="Chemokine_CC_CS"/>
</dbReference>
<feature type="domain" description="Chemokine interleukin-8-like" evidence="11">
    <location>
        <begin position="29"/>
        <end position="89"/>
    </location>
</feature>
<accession>G5C9F5</accession>
<dbReference type="GO" id="GO:0008009">
    <property type="term" value="F:chemokine activity"/>
    <property type="evidence" value="ECO:0007669"/>
    <property type="project" value="InterPro"/>
</dbReference>
<dbReference type="STRING" id="10181.G5C9F5"/>
<dbReference type="InterPro" id="IPR034133">
    <property type="entry name" value="Chemokine_CC_DCCL"/>
</dbReference>
<dbReference type="Gene3D" id="2.40.50.40">
    <property type="match status" value="1"/>
</dbReference>
<keyword evidence="8" id="KW-0395">Inflammatory response</keyword>
<evidence type="ECO:0000256" key="5">
    <source>
        <dbReference type="ARBA" id="ARBA00022525"/>
    </source>
</evidence>
<dbReference type="EMBL" id="JH174050">
    <property type="protein sequence ID" value="EHB18166.1"/>
    <property type="molecule type" value="Genomic_DNA"/>
</dbReference>
<dbReference type="PANTHER" id="PTHR12015">
    <property type="entry name" value="SMALL INDUCIBLE CYTOKINE A"/>
    <property type="match status" value="1"/>
</dbReference>
<dbReference type="GO" id="GO:0006955">
    <property type="term" value="P:immune response"/>
    <property type="evidence" value="ECO:0007669"/>
    <property type="project" value="InterPro"/>
</dbReference>
<feature type="transmembrane region" description="Helical" evidence="10">
    <location>
        <begin position="142"/>
        <end position="161"/>
    </location>
</feature>
<evidence type="ECO:0000256" key="9">
    <source>
        <dbReference type="RuleBase" id="RU361150"/>
    </source>
</evidence>
<evidence type="ECO:0000256" key="7">
    <source>
        <dbReference type="ARBA" id="ARBA00023157"/>
    </source>
</evidence>
<evidence type="ECO:0000256" key="2">
    <source>
        <dbReference type="ARBA" id="ARBA00010868"/>
    </source>
</evidence>
<keyword evidence="4 9" id="KW-0202">Cytokine</keyword>
<evidence type="ECO:0000313" key="13">
    <source>
        <dbReference type="Proteomes" id="UP000006813"/>
    </source>
</evidence>
<dbReference type="GO" id="GO:0006954">
    <property type="term" value="P:inflammatory response"/>
    <property type="evidence" value="ECO:0007669"/>
    <property type="project" value="UniProtKB-KW"/>
</dbReference>
<comment type="similarity">
    <text evidence="2 9">Belongs to the intercrine beta (chemokine CC) family.</text>
</comment>
<dbReference type="SUPFAM" id="SSF54117">
    <property type="entry name" value="Interleukin 8-like chemokines"/>
    <property type="match status" value="1"/>
</dbReference>
<evidence type="ECO:0000313" key="12">
    <source>
        <dbReference type="EMBL" id="EHB18166.1"/>
    </source>
</evidence>
<dbReference type="eggNOG" id="ENOG502S776">
    <property type="taxonomic scope" value="Eukaryota"/>
</dbReference>
<dbReference type="FunFam" id="2.40.50.40:FF:000012">
    <property type="entry name" value="C-C motif chemokine"/>
    <property type="match status" value="1"/>
</dbReference>
<keyword evidence="3 9" id="KW-0145">Chemotaxis</keyword>
<feature type="chain" id="PRO_5005132379" description="C-C motif chemokine" evidence="9">
    <location>
        <begin position="28"/>
        <end position="178"/>
    </location>
</feature>